<dbReference type="Proteomes" id="UP000605846">
    <property type="component" value="Unassembled WGS sequence"/>
</dbReference>
<evidence type="ECO:0000313" key="4">
    <source>
        <dbReference type="Proteomes" id="UP000605846"/>
    </source>
</evidence>
<keyword evidence="2" id="KW-0472">Membrane</keyword>
<feature type="compositionally biased region" description="Basic and acidic residues" evidence="1">
    <location>
        <begin position="335"/>
        <end position="356"/>
    </location>
</feature>
<dbReference type="Gene3D" id="1.10.287.770">
    <property type="entry name" value="YojJ-like"/>
    <property type="match status" value="1"/>
</dbReference>
<evidence type="ECO:0000256" key="1">
    <source>
        <dbReference type="SAM" id="MobiDB-lite"/>
    </source>
</evidence>
<comment type="caution">
    <text evidence="3">The sequence shown here is derived from an EMBL/GenBank/DDBJ whole genome shotgun (WGS) entry which is preliminary data.</text>
</comment>
<gene>
    <name evidence="3" type="ORF">EC973_002277</name>
</gene>
<evidence type="ECO:0000313" key="3">
    <source>
        <dbReference type="EMBL" id="KAF7723202.1"/>
    </source>
</evidence>
<keyword evidence="2" id="KW-0812">Transmembrane</keyword>
<keyword evidence="2" id="KW-1133">Transmembrane helix</keyword>
<proteinExistence type="predicted"/>
<accession>A0A8H7BSP3</accession>
<keyword evidence="4" id="KW-1185">Reference proteome</keyword>
<evidence type="ECO:0000256" key="2">
    <source>
        <dbReference type="SAM" id="Phobius"/>
    </source>
</evidence>
<protein>
    <submittedName>
        <fullName evidence="3">Uncharacterized protein</fullName>
    </submittedName>
</protein>
<name>A0A8H7BSP3_9FUNG</name>
<feature type="region of interest" description="Disordered" evidence="1">
    <location>
        <begin position="328"/>
        <end position="376"/>
    </location>
</feature>
<organism evidence="3 4">
    <name type="scientific">Apophysomyces ossiformis</name>
    <dbReference type="NCBI Taxonomy" id="679940"/>
    <lineage>
        <taxon>Eukaryota</taxon>
        <taxon>Fungi</taxon>
        <taxon>Fungi incertae sedis</taxon>
        <taxon>Mucoromycota</taxon>
        <taxon>Mucoromycotina</taxon>
        <taxon>Mucoromycetes</taxon>
        <taxon>Mucorales</taxon>
        <taxon>Mucorineae</taxon>
        <taxon>Mucoraceae</taxon>
        <taxon>Apophysomyces</taxon>
    </lineage>
</organism>
<dbReference type="OrthoDB" id="432528at2759"/>
<dbReference type="AlphaFoldDB" id="A0A8H7BSP3"/>
<dbReference type="EMBL" id="JABAYA010000160">
    <property type="protein sequence ID" value="KAF7723202.1"/>
    <property type="molecule type" value="Genomic_DNA"/>
</dbReference>
<sequence>MRDSPVIDQKYYIRSPDKTVDVPDIRFCFDGWIPSSTAVAPYIQCATDFGDSCSEYISNVTDQVQIGLTYYGSKLFCYLFHAPTTFRLGQSNDRVQSNGTYLKFYYYGDYIPSNRSQLHIVFYNKMHDPNFEVYGIEDPFHIPFEWYSSSENSAFQIAEQENMRTSNAYDLDPNSASTASYELVQHEEMELNIWNYVGFAAMRALMFEVDSKASTEKSLEDADTVYTSYPQPLGSLHVFPSSFDVTVYREQRAFTFVNAMGIIGGIFGLILGLQACLFGYRPRSPWGVVHRWSVGQMRRSLLHGLRSKFPKGVHVPIVQPVHRRFSVGTLSPNDNKAEIKRSYTDPRQARPKDESKTIIVLNEDQQQEREDENNEERMARLEERLHVFELLFQAYYINDEVFRSLDYALHYDLTNERKRQHRPRRSSLRPRFSFLRHHHTNGRV</sequence>
<reference evidence="3" key="1">
    <citation type="submission" date="2020-01" db="EMBL/GenBank/DDBJ databases">
        <title>Genome Sequencing of Three Apophysomyces-Like Fungal Strains Confirms a Novel Fungal Genus in the Mucoromycota with divergent Burkholderia-like Endosymbiotic Bacteria.</title>
        <authorList>
            <person name="Stajich J.E."/>
            <person name="Macias A.M."/>
            <person name="Carter-House D."/>
            <person name="Lovett B."/>
            <person name="Kasson L.R."/>
            <person name="Berry K."/>
            <person name="Grigoriev I."/>
            <person name="Chang Y."/>
            <person name="Spatafora J."/>
            <person name="Kasson M.T."/>
        </authorList>
    </citation>
    <scope>NUCLEOTIDE SEQUENCE</scope>
    <source>
        <strain evidence="3">NRRL A-21654</strain>
    </source>
</reference>
<feature type="transmembrane region" description="Helical" evidence="2">
    <location>
        <begin position="256"/>
        <end position="280"/>
    </location>
</feature>